<dbReference type="InterPro" id="IPR013216">
    <property type="entry name" value="Methyltransf_11"/>
</dbReference>
<dbReference type="CDD" id="cd02440">
    <property type="entry name" value="AdoMet_MTases"/>
    <property type="match status" value="1"/>
</dbReference>
<name>H9BX77_9BACT</name>
<protein>
    <submittedName>
        <fullName evidence="2">Methyltransferase type 11</fullName>
    </submittedName>
</protein>
<accession>H9BX77</accession>
<dbReference type="GO" id="GO:0008757">
    <property type="term" value="F:S-adenosylmethionine-dependent methyltransferase activity"/>
    <property type="evidence" value="ECO:0007669"/>
    <property type="project" value="InterPro"/>
</dbReference>
<keyword evidence="2" id="KW-0489">Methyltransferase</keyword>
<dbReference type="GO" id="GO:0032259">
    <property type="term" value="P:methylation"/>
    <property type="evidence" value="ECO:0007669"/>
    <property type="project" value="UniProtKB-KW"/>
</dbReference>
<dbReference type="Pfam" id="PF08241">
    <property type="entry name" value="Methyltransf_11"/>
    <property type="match status" value="1"/>
</dbReference>
<dbReference type="AlphaFoldDB" id="H9BX77"/>
<feature type="domain" description="Methyltransferase type 11" evidence="1">
    <location>
        <begin position="55"/>
        <end position="145"/>
    </location>
</feature>
<evidence type="ECO:0000313" key="2">
    <source>
        <dbReference type="EMBL" id="AFD03399.1"/>
    </source>
</evidence>
<sequence length="209" mass="23793">MDSVTDRVTDLETKKKWDRAAKNFDVMSGYGPEKRWEPRKREFFSTMGTGRVLFLAVGTGLDIRFFPPGRKLIGIDISDKMLEAARPRLEAYDGNIEVHAMDVHDMPYADGEFDQVFTSCTFCSVPTPIKGLEALRRVLKPGGELRMFEHTGSRYYPFRLMMNLMTPLSRRVGPEMNRDTVANVEAAGFTLREVKHVFLDVVKTIYATA</sequence>
<organism evidence="2">
    <name type="scientific">uncultured bacterium W5-51b</name>
    <dbReference type="NCBI Taxonomy" id="1130999"/>
    <lineage>
        <taxon>Bacteria</taxon>
        <taxon>environmental samples</taxon>
    </lineage>
</organism>
<dbReference type="Gene3D" id="3.40.50.150">
    <property type="entry name" value="Vaccinia Virus protein VP39"/>
    <property type="match status" value="1"/>
</dbReference>
<dbReference type="SUPFAM" id="SSF53335">
    <property type="entry name" value="S-adenosyl-L-methionine-dependent methyltransferases"/>
    <property type="match status" value="1"/>
</dbReference>
<dbReference type="PANTHER" id="PTHR45036">
    <property type="entry name" value="METHYLTRANSFERASE LIKE 7B"/>
    <property type="match status" value="1"/>
</dbReference>
<dbReference type="InterPro" id="IPR052356">
    <property type="entry name" value="Thiol_S-MT"/>
</dbReference>
<reference evidence="2" key="1">
    <citation type="submission" date="2011-11" db="EMBL/GenBank/DDBJ databases">
        <title>Construction and analysis of a metagenome of deep-sea sediment.</title>
        <authorList>
            <person name="Huo Y.-Y."/>
            <person name="Cheng H."/>
            <person name="Wu M."/>
        </authorList>
    </citation>
    <scope>NUCLEOTIDE SEQUENCE</scope>
</reference>
<dbReference type="EMBL" id="JQ085824">
    <property type="protein sequence ID" value="AFD03399.1"/>
    <property type="molecule type" value="Genomic_DNA"/>
</dbReference>
<evidence type="ECO:0000259" key="1">
    <source>
        <dbReference type="Pfam" id="PF08241"/>
    </source>
</evidence>
<dbReference type="InterPro" id="IPR029063">
    <property type="entry name" value="SAM-dependent_MTases_sf"/>
</dbReference>
<keyword evidence="2" id="KW-0808">Transferase</keyword>
<dbReference type="PANTHER" id="PTHR45036:SF1">
    <property type="entry name" value="METHYLTRANSFERASE LIKE 7A"/>
    <property type="match status" value="1"/>
</dbReference>
<proteinExistence type="predicted"/>